<organism evidence="1 2">
    <name type="scientific">Panagrolaimus sp. JU765</name>
    <dbReference type="NCBI Taxonomy" id="591449"/>
    <lineage>
        <taxon>Eukaryota</taxon>
        <taxon>Metazoa</taxon>
        <taxon>Ecdysozoa</taxon>
        <taxon>Nematoda</taxon>
        <taxon>Chromadorea</taxon>
        <taxon>Rhabditida</taxon>
        <taxon>Tylenchina</taxon>
        <taxon>Panagrolaimomorpha</taxon>
        <taxon>Panagrolaimoidea</taxon>
        <taxon>Panagrolaimidae</taxon>
        <taxon>Panagrolaimus</taxon>
    </lineage>
</organism>
<protein>
    <submittedName>
        <fullName evidence="2">rRNA adenine N(6)-methyltransferase</fullName>
    </submittedName>
</protein>
<sequence>MGKVIKKKPKKEFKSAATGNTQYLPFNHDRGQHILKNPGIVHNIVQKSALKETDVVMEVGPGTGNLSAKILETAKKLIAFEIDTRMIAELKKRVIGTPAQNKLQVIAGDVIKAEWPPFDVCISNLPYQISSPFVFKLLLQRPLPRYAVLMFQQEFADRLIAKPGSKLYCRLSVNVQLLAKVEHLMRVKRTEFRPPPKVDSCVVRIEPINPPPPINYQEWDGLLRLVFVRKNKKMSSLFKATSIIEMLEKNYRTFCSLKDIPIPADFDIKKLVEDVLIESGMSEKRSRLMDIPDLLKLLLAFNKANIHFC</sequence>
<name>A0AC34Q3E7_9BILA</name>
<dbReference type="Proteomes" id="UP000887576">
    <property type="component" value="Unplaced"/>
</dbReference>
<accession>A0AC34Q3E7</accession>
<proteinExistence type="predicted"/>
<evidence type="ECO:0000313" key="1">
    <source>
        <dbReference type="Proteomes" id="UP000887576"/>
    </source>
</evidence>
<dbReference type="WBParaSite" id="JU765_v2.g12399.t1">
    <property type="protein sequence ID" value="JU765_v2.g12399.t1"/>
    <property type="gene ID" value="JU765_v2.g12399"/>
</dbReference>
<evidence type="ECO:0000313" key="2">
    <source>
        <dbReference type="WBParaSite" id="JU765_v2.g12399.t1"/>
    </source>
</evidence>
<reference evidence="2" key="1">
    <citation type="submission" date="2022-11" db="UniProtKB">
        <authorList>
            <consortium name="WormBaseParasite"/>
        </authorList>
    </citation>
    <scope>IDENTIFICATION</scope>
</reference>